<dbReference type="GO" id="GO:0016035">
    <property type="term" value="C:zeta DNA polymerase complex"/>
    <property type="evidence" value="ECO:0007669"/>
    <property type="project" value="TreeGrafter"/>
</dbReference>
<evidence type="ECO:0000256" key="1">
    <source>
        <dbReference type="ARBA" id="ARBA00010348"/>
    </source>
</evidence>
<sequence length="245" mass="27804">MADQVTYHHLVTAFTTFLTVSIHTILFERAIYPTTSFITARKYNYPVRQNRHPRVCKWVTDAVSAVETELLKCSVDRVAVVIYDSQDRPLERFMFDVSRFPVVPTPEQNTPLERRDEKGDKVTVLPAGDLEEQFRATMSRLSGCGTRLRKIPDGCTFTIAMELKDNKEPPIGHPQAWIPAQPQLQKTTRREGDQGHDTVGEELGGQKIIPVRSISAGDMLLEVWMEEGKSKFEEQRHSDDSTDSG</sequence>
<protein>
    <recommendedName>
        <fullName evidence="2">HORMA domain-containing protein</fullName>
    </recommendedName>
</protein>
<dbReference type="PROSITE" id="PS50815">
    <property type="entry name" value="HORMA"/>
    <property type="match status" value="1"/>
</dbReference>
<dbReference type="InterPro" id="IPR003511">
    <property type="entry name" value="HORMA_dom"/>
</dbReference>
<dbReference type="InterPro" id="IPR045091">
    <property type="entry name" value="Mad2-like"/>
</dbReference>
<accession>A0A8K0L424</accession>
<dbReference type="Proteomes" id="UP000809789">
    <property type="component" value="Unassembled WGS sequence"/>
</dbReference>
<dbReference type="InterPro" id="IPR036570">
    <property type="entry name" value="HORMA_dom_sf"/>
</dbReference>
<dbReference type="Pfam" id="PF02301">
    <property type="entry name" value="HORMA"/>
    <property type="match status" value="1"/>
</dbReference>
<evidence type="ECO:0000259" key="2">
    <source>
        <dbReference type="PROSITE" id="PS50815"/>
    </source>
</evidence>
<dbReference type="PANTHER" id="PTHR11842">
    <property type="entry name" value="MITOTIC SPINDLE ASSEMBLY CHECKPOINT PROTEIN MAD2"/>
    <property type="match status" value="1"/>
</dbReference>
<dbReference type="Gene3D" id="3.30.900.10">
    <property type="entry name" value="HORMA domain"/>
    <property type="match status" value="1"/>
</dbReference>
<comment type="caution">
    <text evidence="3">The sequence shown here is derived from an EMBL/GenBank/DDBJ whole genome shotgun (WGS) entry which is preliminary data.</text>
</comment>
<reference evidence="3" key="1">
    <citation type="submission" date="2021-07" db="EMBL/GenBank/DDBJ databases">
        <title>Elsinoe batatas strain:CRI-CJ2 Genome sequencing and assembly.</title>
        <authorList>
            <person name="Huang L."/>
        </authorList>
    </citation>
    <scope>NUCLEOTIDE SEQUENCE</scope>
    <source>
        <strain evidence="3">CRI-CJ2</strain>
    </source>
</reference>
<proteinExistence type="inferred from homology"/>
<dbReference type="AlphaFoldDB" id="A0A8K0L424"/>
<dbReference type="PANTHER" id="PTHR11842:SF10">
    <property type="entry name" value="MITOTIC SPINDLE ASSEMBLY CHECKPOINT PROTEIN MAD2B"/>
    <property type="match status" value="1"/>
</dbReference>
<organism evidence="3 4">
    <name type="scientific">Elsinoe batatas</name>
    <dbReference type="NCBI Taxonomy" id="2601811"/>
    <lineage>
        <taxon>Eukaryota</taxon>
        <taxon>Fungi</taxon>
        <taxon>Dikarya</taxon>
        <taxon>Ascomycota</taxon>
        <taxon>Pezizomycotina</taxon>
        <taxon>Dothideomycetes</taxon>
        <taxon>Dothideomycetidae</taxon>
        <taxon>Myriangiales</taxon>
        <taxon>Elsinoaceae</taxon>
        <taxon>Elsinoe</taxon>
    </lineage>
</organism>
<feature type="domain" description="HORMA" evidence="2">
    <location>
        <begin position="8"/>
        <end position="225"/>
    </location>
</feature>
<dbReference type="SUPFAM" id="SSF56019">
    <property type="entry name" value="The spindle assembly checkpoint protein mad2"/>
    <property type="match status" value="1"/>
</dbReference>
<dbReference type="OrthoDB" id="21254at2759"/>
<comment type="similarity">
    <text evidence="1">Belongs to the MAD2 family.</text>
</comment>
<keyword evidence="4" id="KW-1185">Reference proteome</keyword>
<dbReference type="EMBL" id="JAESVG020000004">
    <property type="protein sequence ID" value="KAG8628602.1"/>
    <property type="molecule type" value="Genomic_DNA"/>
</dbReference>
<gene>
    <name evidence="3" type="ORF">KVT40_004475</name>
</gene>
<name>A0A8K0L424_9PEZI</name>
<evidence type="ECO:0000313" key="4">
    <source>
        <dbReference type="Proteomes" id="UP000809789"/>
    </source>
</evidence>
<evidence type="ECO:0000313" key="3">
    <source>
        <dbReference type="EMBL" id="KAG8628602.1"/>
    </source>
</evidence>